<reference evidence="1" key="3">
    <citation type="submission" date="2023-05" db="EMBL/GenBank/DDBJ databases">
        <authorList>
            <person name="Smith C.H."/>
        </authorList>
    </citation>
    <scope>NUCLEOTIDE SEQUENCE</scope>
    <source>
        <strain evidence="1">CHS0354</strain>
        <tissue evidence="1">Mantle</tissue>
    </source>
</reference>
<reference evidence="1" key="2">
    <citation type="journal article" date="2021" name="Genome Biol. Evol.">
        <title>Developing a high-quality reference genome for a parasitic bivalve with doubly uniparental inheritance (Bivalvia: Unionida).</title>
        <authorList>
            <person name="Smith C.H."/>
        </authorList>
    </citation>
    <scope>NUCLEOTIDE SEQUENCE</scope>
    <source>
        <strain evidence="1">CHS0354</strain>
        <tissue evidence="1">Mantle</tissue>
    </source>
</reference>
<gene>
    <name evidence="1" type="ORF">CHS0354_032806</name>
</gene>
<proteinExistence type="predicted"/>
<dbReference type="Proteomes" id="UP001195483">
    <property type="component" value="Unassembled WGS sequence"/>
</dbReference>
<feature type="non-terminal residue" evidence="1">
    <location>
        <position position="1"/>
    </location>
</feature>
<evidence type="ECO:0000313" key="1">
    <source>
        <dbReference type="EMBL" id="KAK3587605.1"/>
    </source>
</evidence>
<dbReference type="AlphaFoldDB" id="A0AAE0SA43"/>
<protein>
    <submittedName>
        <fullName evidence="1">Uncharacterized protein</fullName>
    </submittedName>
</protein>
<evidence type="ECO:0000313" key="2">
    <source>
        <dbReference type="Proteomes" id="UP001195483"/>
    </source>
</evidence>
<accession>A0AAE0SA43</accession>
<sequence>FGIRTSITTTGYELLNAIGVAWTHGGEKPLGDFCNEVTKTKHHENRFRPLGH</sequence>
<reference evidence="1" key="1">
    <citation type="journal article" date="2021" name="Genome Biol. Evol.">
        <title>A High-Quality Reference Genome for a Parasitic Bivalve with Doubly Uniparental Inheritance (Bivalvia: Unionida).</title>
        <authorList>
            <person name="Smith C.H."/>
        </authorList>
    </citation>
    <scope>NUCLEOTIDE SEQUENCE</scope>
    <source>
        <strain evidence="1">CHS0354</strain>
    </source>
</reference>
<keyword evidence="2" id="KW-1185">Reference proteome</keyword>
<dbReference type="EMBL" id="JAEAOA010001935">
    <property type="protein sequence ID" value="KAK3587605.1"/>
    <property type="molecule type" value="Genomic_DNA"/>
</dbReference>
<organism evidence="1 2">
    <name type="scientific">Potamilus streckersoni</name>
    <dbReference type="NCBI Taxonomy" id="2493646"/>
    <lineage>
        <taxon>Eukaryota</taxon>
        <taxon>Metazoa</taxon>
        <taxon>Spiralia</taxon>
        <taxon>Lophotrochozoa</taxon>
        <taxon>Mollusca</taxon>
        <taxon>Bivalvia</taxon>
        <taxon>Autobranchia</taxon>
        <taxon>Heteroconchia</taxon>
        <taxon>Palaeoheterodonta</taxon>
        <taxon>Unionida</taxon>
        <taxon>Unionoidea</taxon>
        <taxon>Unionidae</taxon>
        <taxon>Ambleminae</taxon>
        <taxon>Lampsilini</taxon>
        <taxon>Potamilus</taxon>
    </lineage>
</organism>
<name>A0AAE0SA43_9BIVA</name>
<comment type="caution">
    <text evidence="1">The sequence shown here is derived from an EMBL/GenBank/DDBJ whole genome shotgun (WGS) entry which is preliminary data.</text>
</comment>